<sequence length="83" mass="8761">MSRRQFRTILLFDPTASPQTGVADSASAAAKTIARTDDSQQGGRSELVAVQVTGTWGGGTVNPQITLNYGASPEEWTNAQHIA</sequence>
<feature type="non-terminal residue" evidence="1">
    <location>
        <position position="83"/>
    </location>
</feature>
<accession>X0VV81</accession>
<reference evidence="1" key="1">
    <citation type="journal article" date="2014" name="Front. Microbiol.">
        <title>High frequency of phylogenetically diverse reductive dehalogenase-homologous genes in deep subseafloor sedimentary metagenomes.</title>
        <authorList>
            <person name="Kawai M."/>
            <person name="Futagami T."/>
            <person name="Toyoda A."/>
            <person name="Takaki Y."/>
            <person name="Nishi S."/>
            <person name="Hori S."/>
            <person name="Arai W."/>
            <person name="Tsubouchi T."/>
            <person name="Morono Y."/>
            <person name="Uchiyama I."/>
            <person name="Ito T."/>
            <person name="Fujiyama A."/>
            <person name="Inagaki F."/>
            <person name="Takami H."/>
        </authorList>
    </citation>
    <scope>NUCLEOTIDE SEQUENCE</scope>
    <source>
        <strain evidence="1">Expedition CK06-06</strain>
    </source>
</reference>
<name>X0VV81_9ZZZZ</name>
<proteinExistence type="predicted"/>
<dbReference type="EMBL" id="BARS01030469">
    <property type="protein sequence ID" value="GAG22190.1"/>
    <property type="molecule type" value="Genomic_DNA"/>
</dbReference>
<comment type="caution">
    <text evidence="1">The sequence shown here is derived from an EMBL/GenBank/DDBJ whole genome shotgun (WGS) entry which is preliminary data.</text>
</comment>
<organism evidence="1">
    <name type="scientific">marine sediment metagenome</name>
    <dbReference type="NCBI Taxonomy" id="412755"/>
    <lineage>
        <taxon>unclassified sequences</taxon>
        <taxon>metagenomes</taxon>
        <taxon>ecological metagenomes</taxon>
    </lineage>
</organism>
<evidence type="ECO:0000313" key="1">
    <source>
        <dbReference type="EMBL" id="GAG22190.1"/>
    </source>
</evidence>
<gene>
    <name evidence="1" type="ORF">S01H1_47525</name>
</gene>
<dbReference type="AlphaFoldDB" id="X0VV81"/>
<protein>
    <submittedName>
        <fullName evidence="1">Uncharacterized protein</fullName>
    </submittedName>
</protein>